<keyword evidence="4" id="KW-1185">Reference proteome</keyword>
<reference evidence="3 4" key="1">
    <citation type="submission" date="2024-05" db="EMBL/GenBank/DDBJ databases">
        <authorList>
            <person name="Wallberg A."/>
        </authorList>
    </citation>
    <scope>NUCLEOTIDE SEQUENCE [LARGE SCALE GENOMIC DNA]</scope>
</reference>
<feature type="domain" description="Transcription factor TFIIE alpha subunit C-terminal" evidence="2">
    <location>
        <begin position="20"/>
        <end position="105"/>
    </location>
</feature>
<evidence type="ECO:0000313" key="3">
    <source>
        <dbReference type="EMBL" id="CAL4236311.1"/>
    </source>
</evidence>
<evidence type="ECO:0000313" key="4">
    <source>
        <dbReference type="Proteomes" id="UP001497623"/>
    </source>
</evidence>
<dbReference type="Proteomes" id="UP001497623">
    <property type="component" value="Unassembled WGS sequence"/>
</dbReference>
<feature type="region of interest" description="Disordered" evidence="1">
    <location>
        <begin position="1"/>
        <end position="67"/>
    </location>
</feature>
<protein>
    <recommendedName>
        <fullName evidence="2">Transcription factor TFIIE alpha subunit C-terminal domain-containing protein</fullName>
    </recommendedName>
</protein>
<dbReference type="AlphaFoldDB" id="A0AAV2STJ4"/>
<dbReference type="InterPro" id="IPR021600">
    <property type="entry name" value="TFIIE_asu_C"/>
</dbReference>
<proteinExistence type="predicted"/>
<evidence type="ECO:0000256" key="1">
    <source>
        <dbReference type="SAM" id="MobiDB-lite"/>
    </source>
</evidence>
<sequence length="111" mass="12484">MDDVLMLLQQNEKSNKKNRDNSDSDSDDEPSPKKQAMPDPAASLGMPLAGFDDDIEMSDNDSDDEMVPTVKVGNEQVPITDVDNVVIARMTQEEKNQYIQVYQEYMASHDD</sequence>
<name>A0AAV2STJ4_MEGNR</name>
<dbReference type="Gene3D" id="6.10.140.1250">
    <property type="match status" value="1"/>
</dbReference>
<evidence type="ECO:0000259" key="2">
    <source>
        <dbReference type="Pfam" id="PF11521"/>
    </source>
</evidence>
<organism evidence="3 4">
    <name type="scientific">Meganyctiphanes norvegica</name>
    <name type="common">Northern krill</name>
    <name type="synonym">Thysanopoda norvegica</name>
    <dbReference type="NCBI Taxonomy" id="48144"/>
    <lineage>
        <taxon>Eukaryota</taxon>
        <taxon>Metazoa</taxon>
        <taxon>Ecdysozoa</taxon>
        <taxon>Arthropoda</taxon>
        <taxon>Crustacea</taxon>
        <taxon>Multicrustacea</taxon>
        <taxon>Malacostraca</taxon>
        <taxon>Eumalacostraca</taxon>
        <taxon>Eucarida</taxon>
        <taxon>Euphausiacea</taxon>
        <taxon>Euphausiidae</taxon>
        <taxon>Meganyctiphanes</taxon>
    </lineage>
</organism>
<dbReference type="EMBL" id="CAXKWB010117765">
    <property type="protein sequence ID" value="CAL4236311.1"/>
    <property type="molecule type" value="Genomic_DNA"/>
</dbReference>
<feature type="compositionally biased region" description="Acidic residues" evidence="1">
    <location>
        <begin position="51"/>
        <end position="66"/>
    </location>
</feature>
<dbReference type="Pfam" id="PF11521">
    <property type="entry name" value="TFIIE-A_C"/>
    <property type="match status" value="1"/>
</dbReference>
<gene>
    <name evidence="3" type="ORF">MNOR_LOCUS40199</name>
</gene>
<accession>A0AAV2STJ4</accession>
<comment type="caution">
    <text evidence="3">The sequence shown here is derived from an EMBL/GenBank/DDBJ whole genome shotgun (WGS) entry which is preliminary data.</text>
</comment>
<feature type="compositionally biased region" description="Basic and acidic residues" evidence="1">
    <location>
        <begin position="13"/>
        <end position="22"/>
    </location>
</feature>